<name>A0ABQ1VZV7_9BACL</name>
<keyword evidence="2" id="KW-1185">Reference proteome</keyword>
<proteinExistence type="predicted"/>
<evidence type="ECO:0000313" key="2">
    <source>
        <dbReference type="Proteomes" id="UP000608420"/>
    </source>
</evidence>
<organism evidence="1 2">
    <name type="scientific">Paenibacillus aceti</name>
    <dbReference type="NCBI Taxonomy" id="1820010"/>
    <lineage>
        <taxon>Bacteria</taxon>
        <taxon>Bacillati</taxon>
        <taxon>Bacillota</taxon>
        <taxon>Bacilli</taxon>
        <taxon>Bacillales</taxon>
        <taxon>Paenibacillaceae</taxon>
        <taxon>Paenibacillus</taxon>
    </lineage>
</organism>
<evidence type="ECO:0000313" key="1">
    <source>
        <dbReference type="EMBL" id="GGG07876.1"/>
    </source>
</evidence>
<dbReference type="Proteomes" id="UP000608420">
    <property type="component" value="Unassembled WGS sequence"/>
</dbReference>
<gene>
    <name evidence="1" type="ORF">GCM10010913_32090</name>
</gene>
<protein>
    <submittedName>
        <fullName evidence="1">Uncharacterized protein</fullName>
    </submittedName>
</protein>
<accession>A0ABQ1VZV7</accession>
<dbReference type="RefSeq" id="WP_120463713.1">
    <property type="nucleotide sequence ID" value="NZ_BMIW01000025.1"/>
</dbReference>
<sequence length="402" mass="44346">MLNDKQYLWLCELADSGLLQAQQHSGSVLEVVRGLQPALTARELDDLAEAILGSASYADFELQAQSSGDERLVNWVLLLNKEQQQGVIVVGSEPGKSAVSEIPSLPLDSVVDGAAHSIQEQLPAEAVVVFTGLGQCGWYAALLAERLDAEAVVFGAPTMEELPGRAINYVGEDTPVGEYTEKVVFVKEIDELGTEADTIPLFRKLAFDDGGRLVVSEQSEFSRFVSWFYNTVGTVEPAIWNLFFPGMEEEEAVILADLGVYSVFLKVGELTQEKLLRSINDTVRYAAGKLESQRGQLAAQLDKLPDEDYDDRVVEVAEKYTKEAAEFIGHTFDSVQTVLMGVALFTLERADGGFDTESLIDSFQIQLHELLDQEVERVKDTLDQAVARRLEQAFQLPAFELE</sequence>
<dbReference type="EMBL" id="BMIW01000025">
    <property type="protein sequence ID" value="GGG07876.1"/>
    <property type="molecule type" value="Genomic_DNA"/>
</dbReference>
<comment type="caution">
    <text evidence="1">The sequence shown here is derived from an EMBL/GenBank/DDBJ whole genome shotgun (WGS) entry which is preliminary data.</text>
</comment>
<reference evidence="2" key="1">
    <citation type="journal article" date="2019" name="Int. J. Syst. Evol. Microbiol.">
        <title>The Global Catalogue of Microorganisms (GCM) 10K type strain sequencing project: providing services to taxonomists for standard genome sequencing and annotation.</title>
        <authorList>
            <consortium name="The Broad Institute Genomics Platform"/>
            <consortium name="The Broad Institute Genome Sequencing Center for Infectious Disease"/>
            <person name="Wu L."/>
            <person name="Ma J."/>
        </authorList>
    </citation>
    <scope>NUCLEOTIDE SEQUENCE [LARGE SCALE GENOMIC DNA]</scope>
    <source>
        <strain evidence="2">CGMCC 1.15420</strain>
    </source>
</reference>